<reference evidence="1 2" key="1">
    <citation type="submission" date="2023-03" db="EMBL/GenBank/DDBJ databases">
        <title>WGS of Methanotrichaceae archaeon Mx.</title>
        <authorList>
            <person name="Sorokin D.Y."/>
            <person name="Merkel A.Y."/>
        </authorList>
    </citation>
    <scope>NUCLEOTIDE SEQUENCE [LARGE SCALE GENOMIC DNA]</scope>
    <source>
        <strain evidence="1 2">Mx</strain>
    </source>
</reference>
<gene>
    <name evidence="1" type="ORF">P0O15_02820</name>
</gene>
<evidence type="ECO:0000313" key="2">
    <source>
        <dbReference type="Proteomes" id="UP001220010"/>
    </source>
</evidence>
<dbReference type="InterPro" id="IPR003718">
    <property type="entry name" value="OsmC/Ohr_fam"/>
</dbReference>
<dbReference type="PANTHER" id="PTHR42830">
    <property type="entry name" value="OSMOTICALLY INDUCIBLE FAMILY PROTEIN"/>
    <property type="match status" value="1"/>
</dbReference>
<evidence type="ECO:0000313" key="1">
    <source>
        <dbReference type="EMBL" id="MDF0590111.1"/>
    </source>
</evidence>
<dbReference type="Gene3D" id="3.30.300.20">
    <property type="match status" value="1"/>
</dbReference>
<comment type="caution">
    <text evidence="1">The sequence shown here is derived from an EMBL/GenBank/DDBJ whole genome shotgun (WGS) entry which is preliminary data.</text>
</comment>
<sequence length="141" mass="15214">MTEEISFGNDLTWTGDAMGEVAFPSRHKIEVALPAQFGGVEGFPSPEDLFVAAANGCVLTTTLAVAKKHRIALRSYRSEAVGVLERLGDGREVTRIDIKVEIAADSDPQALEEIFAEVAERAPVIRSMTSSVSIYFEVVDG</sequence>
<dbReference type="SUPFAM" id="SSF82784">
    <property type="entry name" value="OsmC-like"/>
    <property type="match status" value="1"/>
</dbReference>
<name>A0ABT5X5Z4_9EURY</name>
<dbReference type="Pfam" id="PF02566">
    <property type="entry name" value="OsmC"/>
    <property type="match status" value="1"/>
</dbReference>
<organism evidence="1 2">
    <name type="scientific">Candidatus Methanocrinis natronophilus</name>
    <dbReference type="NCBI Taxonomy" id="3033396"/>
    <lineage>
        <taxon>Archaea</taxon>
        <taxon>Methanobacteriati</taxon>
        <taxon>Methanobacteriota</taxon>
        <taxon>Stenosarchaea group</taxon>
        <taxon>Methanomicrobia</taxon>
        <taxon>Methanotrichales</taxon>
        <taxon>Methanotrichaceae</taxon>
        <taxon>Methanocrinis</taxon>
    </lineage>
</organism>
<proteinExistence type="predicted"/>
<dbReference type="Proteomes" id="UP001220010">
    <property type="component" value="Unassembled WGS sequence"/>
</dbReference>
<dbReference type="InterPro" id="IPR015946">
    <property type="entry name" value="KH_dom-like_a/b"/>
</dbReference>
<dbReference type="PANTHER" id="PTHR42830:SF2">
    <property type="entry name" value="OSMC_OHR FAMILY PROTEIN"/>
    <property type="match status" value="1"/>
</dbReference>
<dbReference type="InterPro" id="IPR036102">
    <property type="entry name" value="OsmC/Ohrsf"/>
</dbReference>
<protein>
    <submittedName>
        <fullName evidence="1">OsmC family protein</fullName>
    </submittedName>
</protein>
<accession>A0ABT5X5Z4</accession>
<keyword evidence="2" id="KW-1185">Reference proteome</keyword>
<dbReference type="InterPro" id="IPR052707">
    <property type="entry name" value="OsmC_Ohr_Peroxiredoxin"/>
</dbReference>
<dbReference type="EMBL" id="JARFPK010000007">
    <property type="protein sequence ID" value="MDF0590111.1"/>
    <property type="molecule type" value="Genomic_DNA"/>
</dbReference>
<dbReference type="RefSeq" id="WP_316965865.1">
    <property type="nucleotide sequence ID" value="NZ_JARFPK010000007.1"/>
</dbReference>